<gene>
    <name evidence="8" type="primary">aroE</name>
    <name evidence="12" type="ORF">K8I29_07730</name>
</gene>
<evidence type="ECO:0000259" key="10">
    <source>
        <dbReference type="Pfam" id="PF08501"/>
    </source>
</evidence>
<dbReference type="NCBIfam" id="TIGR00507">
    <property type="entry name" value="aroE"/>
    <property type="match status" value="1"/>
</dbReference>
<feature type="domain" description="Shikimate dehydrogenase substrate binding N-terminal" evidence="10">
    <location>
        <begin position="28"/>
        <end position="110"/>
    </location>
</feature>
<evidence type="ECO:0000256" key="8">
    <source>
        <dbReference type="HAMAP-Rule" id="MF_00222"/>
    </source>
</evidence>
<dbReference type="PANTHER" id="PTHR21089:SF1">
    <property type="entry name" value="BIFUNCTIONAL 3-DEHYDROQUINATE DEHYDRATASE_SHIKIMATE DEHYDROGENASE, CHLOROPLASTIC"/>
    <property type="match status" value="1"/>
</dbReference>
<evidence type="ECO:0000313" key="12">
    <source>
        <dbReference type="EMBL" id="MBZ0156092.1"/>
    </source>
</evidence>
<dbReference type="SUPFAM" id="SSF53223">
    <property type="entry name" value="Aminoacid dehydrogenase-like, N-terminal domain"/>
    <property type="match status" value="1"/>
</dbReference>
<reference evidence="12" key="2">
    <citation type="submission" date="2021-08" db="EMBL/GenBank/DDBJ databases">
        <authorList>
            <person name="Dalcin Martins P."/>
        </authorList>
    </citation>
    <scope>NUCLEOTIDE SEQUENCE</scope>
    <source>
        <strain evidence="12">MAG_39</strain>
    </source>
</reference>
<comment type="pathway">
    <text evidence="1 8">Metabolic intermediate biosynthesis; chorismate biosynthesis; chorismate from D-erythrose 4-phosphate and phosphoenolpyruvate: step 4/7.</text>
</comment>
<comment type="function">
    <text evidence="8">Involved in the biosynthesis of the chorismate, which leads to the biosynthesis of aromatic amino acids. Catalyzes the reversible NADPH linked reduction of 3-dehydroshikimate (DHSA) to yield shikimate (SA).</text>
</comment>
<comment type="similarity">
    <text evidence="8">Belongs to the shikimate dehydrogenase family.</text>
</comment>
<keyword evidence="5 8" id="KW-0560">Oxidoreductase</keyword>
<dbReference type="Gene3D" id="3.40.50.10860">
    <property type="entry name" value="Leucine Dehydrogenase, chain A, domain 1"/>
    <property type="match status" value="1"/>
</dbReference>
<dbReference type="GO" id="GO:0009073">
    <property type="term" value="P:aromatic amino acid family biosynthetic process"/>
    <property type="evidence" value="ECO:0007669"/>
    <property type="project" value="UniProtKB-KW"/>
</dbReference>
<evidence type="ECO:0000256" key="7">
    <source>
        <dbReference type="ARBA" id="ARBA00049442"/>
    </source>
</evidence>
<evidence type="ECO:0000256" key="6">
    <source>
        <dbReference type="ARBA" id="ARBA00023141"/>
    </source>
</evidence>
<evidence type="ECO:0000256" key="3">
    <source>
        <dbReference type="ARBA" id="ARBA00022605"/>
    </source>
</evidence>
<evidence type="ECO:0000256" key="4">
    <source>
        <dbReference type="ARBA" id="ARBA00022857"/>
    </source>
</evidence>
<dbReference type="Gene3D" id="3.40.50.720">
    <property type="entry name" value="NAD(P)-binding Rossmann-like Domain"/>
    <property type="match status" value="1"/>
</dbReference>
<accession>A0A953M1J8</accession>
<comment type="catalytic activity">
    <reaction evidence="7 8">
        <text>shikimate + NADP(+) = 3-dehydroshikimate + NADPH + H(+)</text>
        <dbReference type="Rhea" id="RHEA:17737"/>
        <dbReference type="ChEBI" id="CHEBI:15378"/>
        <dbReference type="ChEBI" id="CHEBI:16630"/>
        <dbReference type="ChEBI" id="CHEBI:36208"/>
        <dbReference type="ChEBI" id="CHEBI:57783"/>
        <dbReference type="ChEBI" id="CHEBI:58349"/>
        <dbReference type="EC" id="1.1.1.25"/>
    </reaction>
</comment>
<evidence type="ECO:0000313" key="13">
    <source>
        <dbReference type="Proteomes" id="UP000705867"/>
    </source>
</evidence>
<dbReference type="GO" id="GO:0004764">
    <property type="term" value="F:shikimate 3-dehydrogenase (NADP+) activity"/>
    <property type="evidence" value="ECO:0007669"/>
    <property type="project" value="UniProtKB-UniRule"/>
</dbReference>
<dbReference type="GO" id="GO:0019632">
    <property type="term" value="P:shikimate metabolic process"/>
    <property type="evidence" value="ECO:0007669"/>
    <property type="project" value="InterPro"/>
</dbReference>
<evidence type="ECO:0000256" key="5">
    <source>
        <dbReference type="ARBA" id="ARBA00023002"/>
    </source>
</evidence>
<dbReference type="EMBL" id="JAIOIV010000063">
    <property type="protein sequence ID" value="MBZ0156092.1"/>
    <property type="molecule type" value="Genomic_DNA"/>
</dbReference>
<dbReference type="InterPro" id="IPR046346">
    <property type="entry name" value="Aminoacid_DH-like_N_sf"/>
</dbReference>
<evidence type="ECO:0000259" key="11">
    <source>
        <dbReference type="Pfam" id="PF18317"/>
    </source>
</evidence>
<feature type="binding site" evidence="8">
    <location>
        <position position="243"/>
    </location>
    <ligand>
        <name>shikimate</name>
        <dbReference type="ChEBI" id="CHEBI:36208"/>
    </ligand>
</feature>
<dbReference type="InterPro" id="IPR013708">
    <property type="entry name" value="Shikimate_DH-bd_N"/>
</dbReference>
<comment type="caution">
    <text evidence="12">The sequence shown here is derived from an EMBL/GenBank/DDBJ whole genome shotgun (WGS) entry which is preliminary data.</text>
</comment>
<feature type="active site" description="Proton acceptor" evidence="8">
    <location>
        <position position="87"/>
    </location>
</feature>
<dbReference type="Proteomes" id="UP000705867">
    <property type="component" value="Unassembled WGS sequence"/>
</dbReference>
<proteinExistence type="inferred from homology"/>
<dbReference type="NCBIfam" id="NF001319">
    <property type="entry name" value="PRK00258.3-3"/>
    <property type="match status" value="1"/>
</dbReference>
<dbReference type="Pfam" id="PF18317">
    <property type="entry name" value="SDH_C"/>
    <property type="match status" value="1"/>
</dbReference>
<feature type="binding site" evidence="8">
    <location>
        <position position="108"/>
    </location>
    <ligand>
        <name>shikimate</name>
        <dbReference type="ChEBI" id="CHEBI:36208"/>
    </ligand>
</feature>
<dbReference type="AlphaFoldDB" id="A0A953M1J8"/>
<keyword evidence="6 8" id="KW-0057">Aromatic amino acid biosynthesis</keyword>
<feature type="binding site" evidence="8">
    <location>
        <position position="262"/>
    </location>
    <ligand>
        <name>NADP(+)</name>
        <dbReference type="ChEBI" id="CHEBI:58349"/>
    </ligand>
</feature>
<feature type="binding site" evidence="8">
    <location>
        <position position="269"/>
    </location>
    <ligand>
        <name>shikimate</name>
        <dbReference type="ChEBI" id="CHEBI:36208"/>
    </ligand>
</feature>
<keyword evidence="3 8" id="KW-0028">Amino-acid biosynthesis</keyword>
<dbReference type="InterPro" id="IPR036291">
    <property type="entry name" value="NAD(P)-bd_dom_sf"/>
</dbReference>
<dbReference type="GO" id="GO:0008652">
    <property type="term" value="P:amino acid biosynthetic process"/>
    <property type="evidence" value="ECO:0007669"/>
    <property type="project" value="UniProtKB-KW"/>
</dbReference>
<dbReference type="InterPro" id="IPR011342">
    <property type="entry name" value="Shikimate_DH"/>
</dbReference>
<evidence type="ECO:0000256" key="2">
    <source>
        <dbReference type="ARBA" id="ARBA00012962"/>
    </source>
</evidence>
<feature type="binding site" evidence="8">
    <location>
        <position position="123"/>
    </location>
    <ligand>
        <name>shikimate</name>
        <dbReference type="ChEBI" id="CHEBI:36208"/>
    </ligand>
</feature>
<comment type="subunit">
    <text evidence="8">Homodimer.</text>
</comment>
<dbReference type="PANTHER" id="PTHR21089">
    <property type="entry name" value="SHIKIMATE DEHYDROGENASE"/>
    <property type="match status" value="1"/>
</dbReference>
<dbReference type="Pfam" id="PF08501">
    <property type="entry name" value="Shikimate_dh_N"/>
    <property type="match status" value="1"/>
</dbReference>
<feature type="region of interest" description="Disordered" evidence="9">
    <location>
        <begin position="292"/>
        <end position="314"/>
    </location>
</feature>
<dbReference type="GO" id="GO:0005829">
    <property type="term" value="C:cytosol"/>
    <property type="evidence" value="ECO:0007669"/>
    <property type="project" value="TreeGrafter"/>
</dbReference>
<feature type="domain" description="SDH C-terminal" evidence="11">
    <location>
        <begin position="262"/>
        <end position="291"/>
    </location>
</feature>
<organism evidence="12 13">
    <name type="scientific">Candidatus Nitrobium versatile</name>
    <dbReference type="NCBI Taxonomy" id="2884831"/>
    <lineage>
        <taxon>Bacteria</taxon>
        <taxon>Pseudomonadati</taxon>
        <taxon>Nitrospirota</taxon>
        <taxon>Nitrospiria</taxon>
        <taxon>Nitrospirales</taxon>
        <taxon>Nitrospiraceae</taxon>
        <taxon>Candidatus Nitrobium</taxon>
    </lineage>
</organism>
<dbReference type="InterPro" id="IPR041121">
    <property type="entry name" value="SDH_C"/>
</dbReference>
<feature type="binding site" evidence="8">
    <location>
        <begin position="36"/>
        <end position="38"/>
    </location>
    <ligand>
        <name>shikimate</name>
        <dbReference type="ChEBI" id="CHEBI:36208"/>
    </ligand>
</feature>
<dbReference type="GO" id="GO:0009423">
    <property type="term" value="P:chorismate biosynthetic process"/>
    <property type="evidence" value="ECO:0007669"/>
    <property type="project" value="UniProtKB-UniRule"/>
</dbReference>
<protein>
    <recommendedName>
        <fullName evidence="2 8">Shikimate dehydrogenase (NADP(+))</fullName>
        <shortName evidence="8">SDH</shortName>
        <ecNumber evidence="2 8">1.1.1.25</ecNumber>
    </recommendedName>
</protein>
<dbReference type="CDD" id="cd01065">
    <property type="entry name" value="NAD_bind_Shikimate_DH"/>
    <property type="match status" value="1"/>
</dbReference>
<keyword evidence="4 8" id="KW-0521">NADP</keyword>
<dbReference type="EC" id="1.1.1.25" evidence="2 8"/>
<dbReference type="HAMAP" id="MF_00222">
    <property type="entry name" value="Shikimate_DH_AroE"/>
    <property type="match status" value="1"/>
</dbReference>
<evidence type="ECO:0000256" key="9">
    <source>
        <dbReference type="SAM" id="MobiDB-lite"/>
    </source>
</evidence>
<reference evidence="12" key="1">
    <citation type="journal article" date="2021" name="bioRxiv">
        <title>Unraveling nitrogen, sulfur and carbon metabolic pathways and microbial community transcriptional responses to substrate deprivation and toxicity stresses in a bioreactor mimicking anoxic brackish coastal sediment conditions.</title>
        <authorList>
            <person name="Martins P.D."/>
            <person name="Echeveste M.J."/>
            <person name="Arshad A."/>
            <person name="Kurth J."/>
            <person name="Ouboter H."/>
            <person name="Jetten M.S.M."/>
            <person name="Welte C.U."/>
        </authorList>
    </citation>
    <scope>NUCLEOTIDE SEQUENCE</scope>
    <source>
        <strain evidence="12">MAG_39</strain>
    </source>
</reference>
<feature type="binding site" evidence="8">
    <location>
        <position position="241"/>
    </location>
    <ligand>
        <name>NADP(+)</name>
        <dbReference type="ChEBI" id="CHEBI:58349"/>
    </ligand>
</feature>
<feature type="binding site" evidence="8">
    <location>
        <position position="99"/>
    </location>
    <ligand>
        <name>NADP(+)</name>
        <dbReference type="ChEBI" id="CHEBI:58349"/>
    </ligand>
</feature>
<sequence>MDSLDKKTRISGEAGCVKIGGKTRVVGLFGYPVEHTLSPDMHNALFRHLGMDYCYVAFSVRPDRLHDALKGITAFNLAGVNITVPHKESVIPFLDEISEEVSFIGAVNTIRNSEGRLIGYNTDGRGFMRSLAEAGIRVEGKSVLIVGTGGAARAVGYYLCKEASAVYLHNMKNPQKAETLREHLDNLKGNAFVAGVGAMTSREFLSRIDIVINATPLGLKPGDPSPVDVTLLTERHTVCDLIYHETPLLRAASSRGCTTLDGLGMLLWQGAFAFEIWTGVRPPVGVMREAIGRRQTDSPSPPLTLRGGNSDSSP</sequence>
<feature type="binding site" evidence="8">
    <location>
        <position position="83"/>
    </location>
    <ligand>
        <name>shikimate</name>
        <dbReference type="ChEBI" id="CHEBI:36208"/>
    </ligand>
</feature>
<dbReference type="GO" id="GO:0050661">
    <property type="term" value="F:NADP binding"/>
    <property type="evidence" value="ECO:0007669"/>
    <property type="project" value="InterPro"/>
</dbReference>
<name>A0A953M1J8_9BACT</name>
<evidence type="ECO:0000256" key="1">
    <source>
        <dbReference type="ARBA" id="ARBA00004871"/>
    </source>
</evidence>
<dbReference type="InterPro" id="IPR022893">
    <property type="entry name" value="Shikimate_DH_fam"/>
</dbReference>
<comment type="caution">
    <text evidence="8">Lacks conserved residue(s) required for the propagation of feature annotation.</text>
</comment>
<dbReference type="SUPFAM" id="SSF51735">
    <property type="entry name" value="NAD(P)-binding Rossmann-fold domains"/>
    <property type="match status" value="1"/>
</dbReference>